<keyword evidence="2" id="KW-0067">ATP-binding</keyword>
<dbReference type="Pfam" id="PF14214">
    <property type="entry name" value="Helitron_like_N"/>
    <property type="match status" value="1"/>
</dbReference>
<feature type="domain" description="Helitron helicase-like" evidence="1">
    <location>
        <begin position="145"/>
        <end position="239"/>
    </location>
</feature>
<organism evidence="2">
    <name type="scientific">Tanacetum cinerariifolium</name>
    <name type="common">Dalmatian daisy</name>
    <name type="synonym">Chrysanthemum cinerariifolium</name>
    <dbReference type="NCBI Taxonomy" id="118510"/>
    <lineage>
        <taxon>Eukaryota</taxon>
        <taxon>Viridiplantae</taxon>
        <taxon>Streptophyta</taxon>
        <taxon>Embryophyta</taxon>
        <taxon>Tracheophyta</taxon>
        <taxon>Spermatophyta</taxon>
        <taxon>Magnoliopsida</taxon>
        <taxon>eudicotyledons</taxon>
        <taxon>Gunneridae</taxon>
        <taxon>Pentapetalae</taxon>
        <taxon>asterids</taxon>
        <taxon>campanulids</taxon>
        <taxon>Asterales</taxon>
        <taxon>Asteraceae</taxon>
        <taxon>Asteroideae</taxon>
        <taxon>Anthemideae</taxon>
        <taxon>Anthemidinae</taxon>
        <taxon>Tanacetum</taxon>
    </lineage>
</organism>
<reference evidence="2" key="1">
    <citation type="journal article" date="2019" name="Sci. Rep.">
        <title>Draft genome of Tanacetum cinerariifolium, the natural source of mosquito coil.</title>
        <authorList>
            <person name="Yamashiro T."/>
            <person name="Shiraishi A."/>
            <person name="Satake H."/>
            <person name="Nakayama K."/>
        </authorList>
    </citation>
    <scope>NUCLEOTIDE SEQUENCE</scope>
</reference>
<dbReference type="PANTHER" id="PTHR45786">
    <property type="entry name" value="DNA BINDING PROTEIN-LIKE"/>
    <property type="match status" value="1"/>
</dbReference>
<accession>A0A6L2LPM4</accession>
<gene>
    <name evidence="2" type="ORF">Tci_034895</name>
</gene>
<name>A0A6L2LPM4_TANCI</name>
<keyword evidence="2" id="KW-0347">Helicase</keyword>
<keyword evidence="2" id="KW-0547">Nucleotide-binding</keyword>
<feature type="non-terminal residue" evidence="2">
    <location>
        <position position="1"/>
    </location>
</feature>
<dbReference type="AlphaFoldDB" id="A0A6L2LPM4"/>
<evidence type="ECO:0000259" key="1">
    <source>
        <dbReference type="Pfam" id="PF14214"/>
    </source>
</evidence>
<proteinExistence type="predicted"/>
<sequence>FNPEFEVALVQWSCLAPAVKEPIVFDRIGNHVGITGISVGVEQKVTTYVEKGNVNDWFFLCLELFTDVHVKRYMPAVNVKLDSMSRIDIGKRLLSNMFSLRVPADRSEPLSPVAESISINRNARMCVASSEEHATKVSGVHEGIAVGSKIMLPSTFNGGPWYMYSSYLDALTICRSLGNPEFFITFMCNVKWPEIKRYMAQFPKLTPTDREDIVCRVFEQKEDFLRFLKEVKTFGYVSAEIPDPVQDPRGYKLVTKLMMHGPCGAANLDASCMQNEPCNKHFPKHYNEKTYFDAVQILNVHLEDMQRINFREMDRTKKSLGRLTYIHPSSGDLFYFRMLLCHHKGCKSPDEVRTINCQMLPTFRAACEALGLLGDDKEWDITLE</sequence>
<evidence type="ECO:0000313" key="2">
    <source>
        <dbReference type="EMBL" id="GEU62917.1"/>
    </source>
</evidence>
<comment type="caution">
    <text evidence="2">The sequence shown here is derived from an EMBL/GenBank/DDBJ whole genome shotgun (WGS) entry which is preliminary data.</text>
</comment>
<dbReference type="EMBL" id="BKCJ010004758">
    <property type="protein sequence ID" value="GEU62917.1"/>
    <property type="molecule type" value="Genomic_DNA"/>
</dbReference>
<dbReference type="PANTHER" id="PTHR45786:SF77">
    <property type="entry name" value="HELITRON HELICASE-LIKE DOMAIN-CONTAINING PROTEIN-RELATED"/>
    <property type="match status" value="1"/>
</dbReference>
<dbReference type="GO" id="GO:0004386">
    <property type="term" value="F:helicase activity"/>
    <property type="evidence" value="ECO:0007669"/>
    <property type="project" value="UniProtKB-KW"/>
</dbReference>
<dbReference type="InterPro" id="IPR025476">
    <property type="entry name" value="Helitron_helicase-like"/>
</dbReference>
<keyword evidence="2" id="KW-0378">Hydrolase</keyword>
<protein>
    <submittedName>
        <fullName evidence="2">DNA helicase</fullName>
    </submittedName>
</protein>